<dbReference type="Proteomes" id="UP000800096">
    <property type="component" value="Unassembled WGS sequence"/>
</dbReference>
<name>A0A6A5R0J2_AMPQU</name>
<reference evidence="1" key="1">
    <citation type="journal article" date="2020" name="Stud. Mycol.">
        <title>101 Dothideomycetes genomes: a test case for predicting lifestyles and emergence of pathogens.</title>
        <authorList>
            <person name="Haridas S."/>
            <person name="Albert R."/>
            <person name="Binder M."/>
            <person name="Bloem J."/>
            <person name="Labutti K."/>
            <person name="Salamov A."/>
            <person name="Andreopoulos B."/>
            <person name="Baker S."/>
            <person name="Barry K."/>
            <person name="Bills G."/>
            <person name="Bluhm B."/>
            <person name="Cannon C."/>
            <person name="Castanera R."/>
            <person name="Culley D."/>
            <person name="Daum C."/>
            <person name="Ezra D."/>
            <person name="Gonzalez J."/>
            <person name="Henrissat B."/>
            <person name="Kuo A."/>
            <person name="Liang C."/>
            <person name="Lipzen A."/>
            <person name="Lutzoni F."/>
            <person name="Magnuson J."/>
            <person name="Mondo S."/>
            <person name="Nolan M."/>
            <person name="Ohm R."/>
            <person name="Pangilinan J."/>
            <person name="Park H.-J."/>
            <person name="Ramirez L."/>
            <person name="Alfaro M."/>
            <person name="Sun H."/>
            <person name="Tritt A."/>
            <person name="Yoshinaga Y."/>
            <person name="Zwiers L.-H."/>
            <person name="Turgeon B."/>
            <person name="Goodwin S."/>
            <person name="Spatafora J."/>
            <person name="Crous P."/>
            <person name="Grigoriev I."/>
        </authorList>
    </citation>
    <scope>NUCLEOTIDE SEQUENCE</scope>
    <source>
        <strain evidence="1">HMLAC05119</strain>
    </source>
</reference>
<organism evidence="1 2">
    <name type="scientific">Ampelomyces quisqualis</name>
    <name type="common">Powdery mildew agent</name>
    <dbReference type="NCBI Taxonomy" id="50730"/>
    <lineage>
        <taxon>Eukaryota</taxon>
        <taxon>Fungi</taxon>
        <taxon>Dikarya</taxon>
        <taxon>Ascomycota</taxon>
        <taxon>Pezizomycotina</taxon>
        <taxon>Dothideomycetes</taxon>
        <taxon>Pleosporomycetidae</taxon>
        <taxon>Pleosporales</taxon>
        <taxon>Pleosporineae</taxon>
        <taxon>Phaeosphaeriaceae</taxon>
        <taxon>Ampelomyces</taxon>
    </lineage>
</organism>
<protein>
    <submittedName>
        <fullName evidence="1">Uncharacterized protein</fullName>
    </submittedName>
</protein>
<evidence type="ECO:0000313" key="1">
    <source>
        <dbReference type="EMBL" id="KAF1920979.1"/>
    </source>
</evidence>
<accession>A0A6A5R0J2</accession>
<gene>
    <name evidence="1" type="ORF">BDU57DRAFT_509496</name>
</gene>
<evidence type="ECO:0000313" key="2">
    <source>
        <dbReference type="Proteomes" id="UP000800096"/>
    </source>
</evidence>
<sequence length="90" mass="10307">MPLLLSLDGTEDLKELKAWTMIHNLIHRFERKLCDRASLNRLGTFCAVHPRAFLQTGVKAHRPCHEAPPVQQRYRVSWLCISAGCSQQPL</sequence>
<dbReference type="EMBL" id="ML979132">
    <property type="protein sequence ID" value="KAF1920979.1"/>
    <property type="molecule type" value="Genomic_DNA"/>
</dbReference>
<proteinExistence type="predicted"/>
<keyword evidence="2" id="KW-1185">Reference proteome</keyword>
<dbReference type="AlphaFoldDB" id="A0A6A5R0J2"/>